<dbReference type="Proteomes" id="UP000478417">
    <property type="component" value="Unassembled WGS sequence"/>
</dbReference>
<keyword evidence="2" id="KW-1185">Reference proteome</keyword>
<sequence>MSVITLAEKRLLPDFVIRYGIRRLLAARLANEERIGKNESIDAFVGELKRSPIATETDKANEQHYELPPPYFEKVLGPRLKYSCGWWSDTAQTLAESEEAMLRLTCSRAELESGQHILELGCGWGSLTLWMAEHYPESSITAVSNSRPQREFILSRAKERGLNNVAVVTSDMNTFKADRQYDRIVSIEMFEHMKNYHRLLENISDWLLPEGKLFVHIFTHRHYAYHFEDSGRPDDWMANTFFTGGTMPSDDLLLRFQDYLRIERHWRVNGKHYSKTLEAWLKLQDQREKEIRPIFEETYGSPEAASIWIQRWRIFYMACSELFGYKDGKEWMVSHYLFRKPD</sequence>
<accession>A0A6B2LWS9</accession>
<dbReference type="GO" id="GO:0032259">
    <property type="term" value="P:methylation"/>
    <property type="evidence" value="ECO:0007669"/>
    <property type="project" value="UniProtKB-KW"/>
</dbReference>
<dbReference type="RefSeq" id="WP_163961443.1">
    <property type="nucleotide sequence ID" value="NZ_JAAGNX010000001.1"/>
</dbReference>
<dbReference type="PANTHER" id="PTHR43832:SF1">
    <property type="entry name" value="S-ADENOSYL-L-METHIONINE-DEPENDENT METHYLTRANSFERASES SUPERFAMILY PROTEIN"/>
    <property type="match status" value="1"/>
</dbReference>
<keyword evidence="1" id="KW-0808">Transferase</keyword>
<dbReference type="FunFam" id="3.40.50.150:FF:000554">
    <property type="entry name" value="Cation-transporting ATPase"/>
    <property type="match status" value="1"/>
</dbReference>
<evidence type="ECO:0000313" key="1">
    <source>
        <dbReference type="EMBL" id="NDV60958.1"/>
    </source>
</evidence>
<organism evidence="1 2">
    <name type="scientific">Oceanipulchritudo coccoides</name>
    <dbReference type="NCBI Taxonomy" id="2706888"/>
    <lineage>
        <taxon>Bacteria</taxon>
        <taxon>Pseudomonadati</taxon>
        <taxon>Verrucomicrobiota</taxon>
        <taxon>Opitutia</taxon>
        <taxon>Puniceicoccales</taxon>
        <taxon>Oceanipulchritudinaceae</taxon>
        <taxon>Oceanipulchritudo</taxon>
    </lineage>
</organism>
<keyword evidence="1" id="KW-0489">Methyltransferase</keyword>
<dbReference type="PANTHER" id="PTHR43832">
    <property type="match status" value="1"/>
</dbReference>
<reference evidence="1 2" key="1">
    <citation type="submission" date="2020-02" db="EMBL/GenBank/DDBJ databases">
        <title>Albibacoteraceae fam. nov., the first described family within the subdivision 4 Verrucomicrobia.</title>
        <authorList>
            <person name="Xi F."/>
        </authorList>
    </citation>
    <scope>NUCLEOTIDE SEQUENCE [LARGE SCALE GENOMIC DNA]</scope>
    <source>
        <strain evidence="1 2">CK1056</strain>
    </source>
</reference>
<dbReference type="Pfam" id="PF02353">
    <property type="entry name" value="CMAS"/>
    <property type="match status" value="1"/>
</dbReference>
<name>A0A6B2LWS9_9BACT</name>
<dbReference type="GO" id="GO:0008168">
    <property type="term" value="F:methyltransferase activity"/>
    <property type="evidence" value="ECO:0007669"/>
    <property type="project" value="UniProtKB-KW"/>
</dbReference>
<comment type="caution">
    <text evidence="1">The sequence shown here is derived from an EMBL/GenBank/DDBJ whole genome shotgun (WGS) entry which is preliminary data.</text>
</comment>
<dbReference type="Gene3D" id="3.40.50.150">
    <property type="entry name" value="Vaccinia Virus protein VP39"/>
    <property type="match status" value="1"/>
</dbReference>
<dbReference type="InterPro" id="IPR029063">
    <property type="entry name" value="SAM-dependent_MTases_sf"/>
</dbReference>
<protein>
    <submittedName>
        <fullName evidence="1">Class I SAM-dependent methyltransferase</fullName>
    </submittedName>
</protein>
<dbReference type="CDD" id="cd02440">
    <property type="entry name" value="AdoMet_MTases"/>
    <property type="match status" value="1"/>
</dbReference>
<dbReference type="AlphaFoldDB" id="A0A6B2LWS9"/>
<proteinExistence type="predicted"/>
<gene>
    <name evidence="1" type="ORF">G0Q06_00675</name>
</gene>
<dbReference type="SUPFAM" id="SSF53335">
    <property type="entry name" value="S-adenosyl-L-methionine-dependent methyltransferases"/>
    <property type="match status" value="1"/>
</dbReference>
<dbReference type="EMBL" id="JAAGNX010000001">
    <property type="protein sequence ID" value="NDV60958.1"/>
    <property type="molecule type" value="Genomic_DNA"/>
</dbReference>
<evidence type="ECO:0000313" key="2">
    <source>
        <dbReference type="Proteomes" id="UP000478417"/>
    </source>
</evidence>